<keyword evidence="2 13" id="KW-0728">SH3 domain</keyword>
<dbReference type="GO" id="GO:0005778">
    <property type="term" value="C:peroxisomal membrane"/>
    <property type="evidence" value="ECO:0007669"/>
    <property type="project" value="UniProtKB-SubCell"/>
</dbReference>
<proteinExistence type="inferred from homology"/>
<evidence type="ECO:0000256" key="2">
    <source>
        <dbReference type="ARBA" id="ARBA00022443"/>
    </source>
</evidence>
<feature type="compositionally biased region" description="Polar residues" evidence="14">
    <location>
        <begin position="12"/>
        <end position="27"/>
    </location>
</feature>
<dbReference type="CDD" id="cd11864">
    <property type="entry name" value="SH3_PEX13_eumet"/>
    <property type="match status" value="1"/>
</dbReference>
<keyword evidence="3" id="KW-0813">Transport</keyword>
<gene>
    <name evidence="16" type="ORF">MCOR_47302</name>
</gene>
<evidence type="ECO:0000256" key="8">
    <source>
        <dbReference type="ARBA" id="ARBA00023136"/>
    </source>
</evidence>
<keyword evidence="4" id="KW-0812">Transmembrane</keyword>
<keyword evidence="7" id="KW-0811">Translocation</keyword>
<dbReference type="GO" id="GO:0016560">
    <property type="term" value="P:protein import into peroxisome matrix, docking"/>
    <property type="evidence" value="ECO:0007669"/>
    <property type="project" value="InterPro"/>
</dbReference>
<evidence type="ECO:0000313" key="16">
    <source>
        <dbReference type="EMBL" id="CAC5414516.1"/>
    </source>
</evidence>
<evidence type="ECO:0000259" key="15">
    <source>
        <dbReference type="PROSITE" id="PS50002"/>
    </source>
</evidence>
<evidence type="ECO:0000256" key="9">
    <source>
        <dbReference type="ARBA" id="ARBA00023140"/>
    </source>
</evidence>
<feature type="compositionally biased region" description="Low complexity" evidence="14">
    <location>
        <begin position="60"/>
        <end position="70"/>
    </location>
</feature>
<dbReference type="SUPFAM" id="SSF50044">
    <property type="entry name" value="SH3-domain"/>
    <property type="match status" value="1"/>
</dbReference>
<evidence type="ECO:0000256" key="11">
    <source>
        <dbReference type="ARBA" id="ARBA00034535"/>
    </source>
</evidence>
<accession>A0A6J8E338</accession>
<dbReference type="Pfam" id="PF04088">
    <property type="entry name" value="Peroxin-13_N"/>
    <property type="match status" value="1"/>
</dbReference>
<evidence type="ECO:0000256" key="7">
    <source>
        <dbReference type="ARBA" id="ARBA00023010"/>
    </source>
</evidence>
<evidence type="ECO:0000256" key="14">
    <source>
        <dbReference type="SAM" id="MobiDB-lite"/>
    </source>
</evidence>
<evidence type="ECO:0000256" key="4">
    <source>
        <dbReference type="ARBA" id="ARBA00022692"/>
    </source>
</evidence>
<keyword evidence="8" id="KW-0472">Membrane</keyword>
<dbReference type="PANTHER" id="PTHR19332">
    <property type="entry name" value="PEROXISOMAL MEMBRANE PROTEIN PEX13"/>
    <property type="match status" value="1"/>
</dbReference>
<dbReference type="PANTHER" id="PTHR19332:SF1">
    <property type="entry name" value="PEROXISOMAL MEMBRANE PROTEIN PEX13"/>
    <property type="match status" value="1"/>
</dbReference>
<evidence type="ECO:0000256" key="5">
    <source>
        <dbReference type="ARBA" id="ARBA00022927"/>
    </source>
</evidence>
<dbReference type="GO" id="GO:1990429">
    <property type="term" value="C:peroxisomal importomer complex"/>
    <property type="evidence" value="ECO:0007669"/>
    <property type="project" value="TreeGrafter"/>
</dbReference>
<dbReference type="AlphaFoldDB" id="A0A6J8E338"/>
<dbReference type="InterPro" id="IPR036028">
    <property type="entry name" value="SH3-like_dom_sf"/>
</dbReference>
<evidence type="ECO:0000256" key="12">
    <source>
        <dbReference type="ARBA" id="ARBA00046271"/>
    </source>
</evidence>
<evidence type="ECO:0000256" key="10">
    <source>
        <dbReference type="ARBA" id="ARBA00029693"/>
    </source>
</evidence>
<dbReference type="OrthoDB" id="10037838at2759"/>
<protein>
    <recommendedName>
        <fullName evidence="11">Peroxisomal membrane protein PEX13</fullName>
    </recommendedName>
    <alternativeName>
        <fullName evidence="10">Peroxin-13</fullName>
    </alternativeName>
</protein>
<organism evidence="16 17">
    <name type="scientific">Mytilus coruscus</name>
    <name type="common">Sea mussel</name>
    <dbReference type="NCBI Taxonomy" id="42192"/>
    <lineage>
        <taxon>Eukaryota</taxon>
        <taxon>Metazoa</taxon>
        <taxon>Spiralia</taxon>
        <taxon>Lophotrochozoa</taxon>
        <taxon>Mollusca</taxon>
        <taxon>Bivalvia</taxon>
        <taxon>Autobranchia</taxon>
        <taxon>Pteriomorphia</taxon>
        <taxon>Mytilida</taxon>
        <taxon>Mytiloidea</taxon>
        <taxon>Mytilidae</taxon>
        <taxon>Mytilinae</taxon>
        <taxon>Mytilus</taxon>
    </lineage>
</organism>
<dbReference type="InterPro" id="IPR007223">
    <property type="entry name" value="Peroxin-13_N"/>
</dbReference>
<evidence type="ECO:0000256" key="6">
    <source>
        <dbReference type="ARBA" id="ARBA00022989"/>
    </source>
</evidence>
<evidence type="ECO:0000256" key="13">
    <source>
        <dbReference type="PROSITE-ProRule" id="PRU00192"/>
    </source>
</evidence>
<name>A0A6J8E338_MYTCO</name>
<dbReference type="Proteomes" id="UP000507470">
    <property type="component" value="Unassembled WGS sequence"/>
</dbReference>
<dbReference type="EMBL" id="CACVKT020008349">
    <property type="protein sequence ID" value="CAC5414516.1"/>
    <property type="molecule type" value="Genomic_DNA"/>
</dbReference>
<evidence type="ECO:0000313" key="17">
    <source>
        <dbReference type="Proteomes" id="UP000507470"/>
    </source>
</evidence>
<reference evidence="16 17" key="1">
    <citation type="submission" date="2020-06" db="EMBL/GenBank/DDBJ databases">
        <authorList>
            <person name="Li R."/>
            <person name="Bekaert M."/>
        </authorList>
    </citation>
    <scope>NUCLEOTIDE SEQUENCE [LARGE SCALE GENOMIC DNA]</scope>
    <source>
        <strain evidence="17">wild</strain>
    </source>
</reference>
<keyword evidence="9" id="KW-0576">Peroxisome</keyword>
<dbReference type="PROSITE" id="PS50002">
    <property type="entry name" value="SH3"/>
    <property type="match status" value="1"/>
</dbReference>
<dbReference type="SMART" id="SM00326">
    <property type="entry name" value="SH3"/>
    <property type="match status" value="1"/>
</dbReference>
<evidence type="ECO:0000256" key="1">
    <source>
        <dbReference type="ARBA" id="ARBA00006033"/>
    </source>
</evidence>
<dbReference type="Pfam" id="PF00018">
    <property type="entry name" value="SH3_1"/>
    <property type="match status" value="1"/>
</dbReference>
<keyword evidence="5" id="KW-0653">Protein transport</keyword>
<dbReference type="InterPro" id="IPR001452">
    <property type="entry name" value="SH3_domain"/>
</dbReference>
<sequence length="435" mass="46784">MAAPPKPWEITGVNQQNAGNIPVNNMSGLPLNSGAGGGLPPCCQPSAAAGSGPPPPVPTRPSQQSNYSRFSSPYGYSSPYSSMGMYGGGMYGGGYGGMSSPYSGGGMYGGGYGGQYGSYGNGEYNGFARQAEENSRQAFQSVESIVNAFTSVSMMLDSTFQAVYNSFRAVIGVADNFSRLKHQLSSVFSAFALFKFVRYLYRKVLVLLRLRPNMETDEAWSQAAASAIPSVAGDGDSPKKSTWPIMMFLAIIMGGPYLIWRLISSVTQTPGKQWMTGEDDHFVATAQYDYKAENEGELSFSVGQEIKVAPKEIQPRIKGWLLASVDGQKIGIIPGNYVKVLGKRQGTRKVNQVAIEAAQNTVTESCCSKENTTPKSCCDKSQNSSLNCVNDNLENVSTENPPIDSSNNQVLDNAFGNMDNTSEMEAYDIVDKCQD</sequence>
<evidence type="ECO:0000256" key="3">
    <source>
        <dbReference type="ARBA" id="ARBA00022448"/>
    </source>
</evidence>
<dbReference type="PRINTS" id="PR00452">
    <property type="entry name" value="SH3DOMAIN"/>
</dbReference>
<keyword evidence="6" id="KW-1133">Transmembrane helix</keyword>
<comment type="similarity">
    <text evidence="1">Belongs to the peroxin-13 family.</text>
</comment>
<keyword evidence="17" id="KW-1185">Reference proteome</keyword>
<dbReference type="Gene3D" id="2.30.30.40">
    <property type="entry name" value="SH3 Domains"/>
    <property type="match status" value="1"/>
</dbReference>
<feature type="region of interest" description="Disordered" evidence="14">
    <location>
        <begin position="1"/>
        <end position="70"/>
    </location>
</feature>
<dbReference type="InterPro" id="IPR035463">
    <property type="entry name" value="Pex13"/>
</dbReference>
<comment type="subcellular location">
    <subcellularLocation>
        <location evidence="12">Peroxisome membrane</location>
    </subcellularLocation>
</comment>
<feature type="domain" description="SH3" evidence="15">
    <location>
        <begin position="279"/>
        <end position="343"/>
    </location>
</feature>
<dbReference type="FunFam" id="2.30.30.40:FF:000109">
    <property type="entry name" value="Peroxisomal biogenesis factor 13"/>
    <property type="match status" value="1"/>
</dbReference>